<proteinExistence type="inferred from homology"/>
<dbReference type="OrthoDB" id="9786526at2"/>
<dbReference type="InterPro" id="IPR005119">
    <property type="entry name" value="LysR_subst-bd"/>
</dbReference>
<dbReference type="SUPFAM" id="SSF46785">
    <property type="entry name" value="Winged helix' DNA-binding domain"/>
    <property type="match status" value="1"/>
</dbReference>
<gene>
    <name evidence="6" type="ORF">HPDFL43_14502</name>
</gene>
<evidence type="ECO:0000313" key="6">
    <source>
        <dbReference type="EMBL" id="EDQ34216.2"/>
    </source>
</evidence>
<keyword evidence="2" id="KW-0805">Transcription regulation</keyword>
<name>A9D2J0_HOEPD</name>
<dbReference type="PROSITE" id="PS50931">
    <property type="entry name" value="HTH_LYSR"/>
    <property type="match status" value="1"/>
</dbReference>
<dbReference type="Gene3D" id="3.40.190.10">
    <property type="entry name" value="Periplasmic binding protein-like II"/>
    <property type="match status" value="1"/>
</dbReference>
<organism evidence="6 7">
    <name type="scientific">Hoeflea phototrophica (strain DSM 17068 / NCIMB 14078 / DFL-43)</name>
    <dbReference type="NCBI Taxonomy" id="411684"/>
    <lineage>
        <taxon>Bacteria</taxon>
        <taxon>Pseudomonadati</taxon>
        <taxon>Pseudomonadota</taxon>
        <taxon>Alphaproteobacteria</taxon>
        <taxon>Hyphomicrobiales</taxon>
        <taxon>Rhizobiaceae</taxon>
        <taxon>Hoeflea</taxon>
    </lineage>
</organism>
<comment type="caution">
    <text evidence="6">The sequence shown here is derived from an EMBL/GenBank/DDBJ whole genome shotgun (WGS) entry which is preliminary data.</text>
</comment>
<dbReference type="SUPFAM" id="SSF53850">
    <property type="entry name" value="Periplasmic binding protein-like II"/>
    <property type="match status" value="1"/>
</dbReference>
<evidence type="ECO:0000313" key="7">
    <source>
        <dbReference type="Proteomes" id="UP000004291"/>
    </source>
</evidence>
<dbReference type="InterPro" id="IPR000847">
    <property type="entry name" value="LysR_HTH_N"/>
</dbReference>
<comment type="similarity">
    <text evidence="1">Belongs to the LysR transcriptional regulatory family.</text>
</comment>
<dbReference type="EMBL" id="ABIA03000004">
    <property type="protein sequence ID" value="EDQ34216.2"/>
    <property type="molecule type" value="Genomic_DNA"/>
</dbReference>
<keyword evidence="3" id="KW-0238">DNA-binding</keyword>
<dbReference type="Gene3D" id="1.10.10.10">
    <property type="entry name" value="Winged helix-like DNA-binding domain superfamily/Winged helix DNA-binding domain"/>
    <property type="match status" value="1"/>
</dbReference>
<evidence type="ECO:0000259" key="5">
    <source>
        <dbReference type="PROSITE" id="PS50931"/>
    </source>
</evidence>
<dbReference type="GO" id="GO:0003677">
    <property type="term" value="F:DNA binding"/>
    <property type="evidence" value="ECO:0007669"/>
    <property type="project" value="UniProtKB-KW"/>
</dbReference>
<reference evidence="6 7" key="2">
    <citation type="submission" date="2012-06" db="EMBL/GenBank/DDBJ databases">
        <authorList>
            <person name="Fiebig A."/>
        </authorList>
    </citation>
    <scope>NUCLEOTIDE SEQUENCE [LARGE SCALE GENOMIC DNA]</scope>
    <source>
        <strain evidence="6 7">DFL-43</strain>
    </source>
</reference>
<dbReference type="Proteomes" id="UP000004291">
    <property type="component" value="Chromosome"/>
</dbReference>
<dbReference type="PANTHER" id="PTHR30579">
    <property type="entry name" value="TRANSCRIPTIONAL REGULATOR"/>
    <property type="match status" value="1"/>
</dbReference>
<protein>
    <submittedName>
        <fullName evidence="6">Transcriptional regulator</fullName>
    </submittedName>
</protein>
<feature type="domain" description="HTH lysR-type" evidence="5">
    <location>
        <begin position="1"/>
        <end position="58"/>
    </location>
</feature>
<keyword evidence="7" id="KW-1185">Reference proteome</keyword>
<dbReference type="GO" id="GO:0003700">
    <property type="term" value="F:DNA-binding transcription factor activity"/>
    <property type="evidence" value="ECO:0007669"/>
    <property type="project" value="InterPro"/>
</dbReference>
<dbReference type="Pfam" id="PF00126">
    <property type="entry name" value="HTH_1"/>
    <property type="match status" value="1"/>
</dbReference>
<dbReference type="FunFam" id="1.10.10.10:FF:000001">
    <property type="entry name" value="LysR family transcriptional regulator"/>
    <property type="match status" value="1"/>
</dbReference>
<evidence type="ECO:0000256" key="2">
    <source>
        <dbReference type="ARBA" id="ARBA00023015"/>
    </source>
</evidence>
<evidence type="ECO:0000256" key="1">
    <source>
        <dbReference type="ARBA" id="ARBA00009437"/>
    </source>
</evidence>
<dbReference type="RefSeq" id="WP_040450432.1">
    <property type="nucleotide sequence ID" value="NZ_CM002917.1"/>
</dbReference>
<keyword evidence="4" id="KW-0804">Transcription</keyword>
<dbReference type="PRINTS" id="PR00039">
    <property type="entry name" value="HTHLYSR"/>
</dbReference>
<evidence type="ECO:0000256" key="4">
    <source>
        <dbReference type="ARBA" id="ARBA00023163"/>
    </source>
</evidence>
<dbReference type="HOGENOM" id="CLU_039613_8_1_5"/>
<dbReference type="InterPro" id="IPR050176">
    <property type="entry name" value="LTTR"/>
</dbReference>
<sequence>MQIELLETFLDLMDTKSFNRTADRLNLTQSTVSARIHTLETTLGKKLFTRSRAGTQPTPAGYRLLDHARALRHQWNEARRSVQSTGNFDQSMRIGIQHDLASNHIADWVAGFRAILPKAAFYIDLDFSTQMSIDLLAGELDLSIMFTPKHMPDLHHELIGEIGYRLVSSNARRIAEIKPESYIFTRFSPAFEKVHNPMMADLAEAPLSSGQNITVCGLLSSLGGSAYVLEESAEDLVATQDFDYVEDAPRIPQGVYCSMHLRNRHSHVHRRLLESVRRQLGSDPGRG</sequence>
<dbReference type="PANTHER" id="PTHR30579:SF8">
    <property type="entry name" value="HTH-TYPE TRANSCRIPTIONAL REGULATOR HDFR"/>
    <property type="match status" value="1"/>
</dbReference>
<accession>A9D2J0</accession>
<dbReference type="eggNOG" id="COG0583">
    <property type="taxonomic scope" value="Bacteria"/>
</dbReference>
<dbReference type="InterPro" id="IPR036388">
    <property type="entry name" value="WH-like_DNA-bd_sf"/>
</dbReference>
<dbReference type="InterPro" id="IPR036390">
    <property type="entry name" value="WH_DNA-bd_sf"/>
</dbReference>
<reference evidence="6 7" key="1">
    <citation type="submission" date="2007-10" db="EMBL/GenBank/DDBJ databases">
        <authorList>
            <person name="Wagner-Dobler I."/>
            <person name="Ferriera S."/>
            <person name="Johnson J."/>
            <person name="Kravitz S."/>
            <person name="Beeson K."/>
            <person name="Sutton G."/>
            <person name="Rogers Y.-H."/>
            <person name="Friedman R."/>
            <person name="Frazier M."/>
            <person name="Venter J.C."/>
        </authorList>
    </citation>
    <scope>NUCLEOTIDE SEQUENCE [LARGE SCALE GENOMIC DNA]</scope>
    <source>
        <strain evidence="6 7">DFL-43</strain>
    </source>
</reference>
<evidence type="ECO:0000256" key="3">
    <source>
        <dbReference type="ARBA" id="ARBA00023125"/>
    </source>
</evidence>
<dbReference type="Pfam" id="PF03466">
    <property type="entry name" value="LysR_substrate"/>
    <property type="match status" value="1"/>
</dbReference>
<dbReference type="STRING" id="411684.HPDFL43_14502"/>
<dbReference type="AlphaFoldDB" id="A9D2J0"/>